<evidence type="ECO:0000259" key="1">
    <source>
        <dbReference type="Pfam" id="PF18407"/>
    </source>
</evidence>
<dbReference type="PANTHER" id="PTHR19288:SF95">
    <property type="entry name" value="D-GLYCEROL 3-PHOSPHATE PHOSPHATASE"/>
    <property type="match status" value="1"/>
</dbReference>
<dbReference type="InterPro" id="IPR036412">
    <property type="entry name" value="HAD-like_sf"/>
</dbReference>
<organism evidence="2 3">
    <name type="scientific">Longimycelium tulufanense</name>
    <dbReference type="NCBI Taxonomy" id="907463"/>
    <lineage>
        <taxon>Bacteria</taxon>
        <taxon>Bacillati</taxon>
        <taxon>Actinomycetota</taxon>
        <taxon>Actinomycetes</taxon>
        <taxon>Pseudonocardiales</taxon>
        <taxon>Pseudonocardiaceae</taxon>
        <taxon>Longimycelium</taxon>
    </lineage>
</organism>
<dbReference type="InterPro" id="IPR041065">
    <property type="entry name" value="GNAT-like"/>
</dbReference>
<evidence type="ECO:0000313" key="3">
    <source>
        <dbReference type="Proteomes" id="UP000637578"/>
    </source>
</evidence>
<protein>
    <submittedName>
        <fullName evidence="2">Acid sugar phosphatase</fullName>
    </submittedName>
</protein>
<dbReference type="GO" id="GO:0016791">
    <property type="term" value="F:phosphatase activity"/>
    <property type="evidence" value="ECO:0007669"/>
    <property type="project" value="TreeGrafter"/>
</dbReference>
<dbReference type="NCBIfam" id="TIGR01460">
    <property type="entry name" value="HAD-SF-IIA"/>
    <property type="match status" value="1"/>
</dbReference>
<dbReference type="SUPFAM" id="SSF56784">
    <property type="entry name" value="HAD-like"/>
    <property type="match status" value="1"/>
</dbReference>
<dbReference type="InterPro" id="IPR006357">
    <property type="entry name" value="HAD-SF_hydro_IIA"/>
</dbReference>
<dbReference type="AlphaFoldDB" id="A0A8J3CDY1"/>
<sequence length="333" mass="34198">MTARLLDDYDAVLLDLDGTVFRGGELVPGAAETLGRVRAAGTAIRFVTNNASRSPRQVADHLRDMGLPASPEEVRTSAQAGAAVLAERLPAGANVLVVGTDALRDEVRAQGLNPVRNQADDPVAVVQGHSPDTAWRDLAEACLAIRAGALWVACNVDPTLPSERGELPGSGAMVAALRTATGGTPIVAGKPERGLLAQAAAGAQRALVVGDRLDTDIAGAAAAGMDCLLVLTGVTTPAAALAAAKDHRFQYLAADLEALLRPADEVRIGTATGWRAGLDGDALHLHAEPGGDVVAALRALCGTWWAEKAGPVPVIPADDISRDAVERLGLSGR</sequence>
<gene>
    <name evidence="2" type="ORF">GCM10012275_57770</name>
</gene>
<dbReference type="InterPro" id="IPR023214">
    <property type="entry name" value="HAD_sf"/>
</dbReference>
<evidence type="ECO:0000313" key="2">
    <source>
        <dbReference type="EMBL" id="GGM79569.1"/>
    </source>
</evidence>
<dbReference type="Pfam" id="PF13344">
    <property type="entry name" value="Hydrolase_6"/>
    <property type="match status" value="1"/>
</dbReference>
<dbReference type="Pfam" id="PF18407">
    <property type="entry name" value="GNAT_like"/>
    <property type="match status" value="1"/>
</dbReference>
<dbReference type="Pfam" id="PF13242">
    <property type="entry name" value="Hydrolase_like"/>
    <property type="match status" value="1"/>
</dbReference>
<dbReference type="GO" id="GO:0005737">
    <property type="term" value="C:cytoplasm"/>
    <property type="evidence" value="ECO:0007669"/>
    <property type="project" value="TreeGrafter"/>
</dbReference>
<name>A0A8J3CDY1_9PSEU</name>
<accession>A0A8J3CDY1</accession>
<dbReference type="EMBL" id="BMMK01000045">
    <property type="protein sequence ID" value="GGM79569.1"/>
    <property type="molecule type" value="Genomic_DNA"/>
</dbReference>
<reference evidence="2" key="1">
    <citation type="journal article" date="2014" name="Int. J. Syst. Evol. Microbiol.">
        <title>Complete genome sequence of Corynebacterium casei LMG S-19264T (=DSM 44701T), isolated from a smear-ripened cheese.</title>
        <authorList>
            <consortium name="US DOE Joint Genome Institute (JGI-PGF)"/>
            <person name="Walter F."/>
            <person name="Albersmeier A."/>
            <person name="Kalinowski J."/>
            <person name="Ruckert C."/>
        </authorList>
    </citation>
    <scope>NUCLEOTIDE SEQUENCE</scope>
    <source>
        <strain evidence="2">CGMCC 4.5737</strain>
    </source>
</reference>
<comment type="caution">
    <text evidence="2">The sequence shown here is derived from an EMBL/GenBank/DDBJ whole genome shotgun (WGS) entry which is preliminary data.</text>
</comment>
<dbReference type="PANTHER" id="PTHR19288">
    <property type="entry name" value="4-NITROPHENYLPHOSPHATASE-RELATED"/>
    <property type="match status" value="1"/>
</dbReference>
<dbReference type="RefSeq" id="WP_189061597.1">
    <property type="nucleotide sequence ID" value="NZ_BMMK01000045.1"/>
</dbReference>
<feature type="domain" description="GCN5-related N-acetyltransferase-like" evidence="1">
    <location>
        <begin position="273"/>
        <end position="330"/>
    </location>
</feature>
<keyword evidence="3" id="KW-1185">Reference proteome</keyword>
<reference evidence="2" key="2">
    <citation type="submission" date="2020-09" db="EMBL/GenBank/DDBJ databases">
        <authorList>
            <person name="Sun Q."/>
            <person name="Zhou Y."/>
        </authorList>
    </citation>
    <scope>NUCLEOTIDE SEQUENCE</scope>
    <source>
        <strain evidence="2">CGMCC 4.5737</strain>
    </source>
</reference>
<dbReference type="Proteomes" id="UP000637578">
    <property type="component" value="Unassembled WGS sequence"/>
</dbReference>
<proteinExistence type="predicted"/>
<dbReference type="Gene3D" id="3.40.50.1000">
    <property type="entry name" value="HAD superfamily/HAD-like"/>
    <property type="match status" value="2"/>
</dbReference>